<organism evidence="3 4">
    <name type="scientific">Paenibacillus curdlanolyticus YK9</name>
    <dbReference type="NCBI Taxonomy" id="717606"/>
    <lineage>
        <taxon>Bacteria</taxon>
        <taxon>Bacillati</taxon>
        <taxon>Bacillota</taxon>
        <taxon>Bacilli</taxon>
        <taxon>Bacillales</taxon>
        <taxon>Paenibacillaceae</taxon>
        <taxon>Paenibacillus</taxon>
    </lineage>
</organism>
<evidence type="ECO:0000313" key="3">
    <source>
        <dbReference type="EMBL" id="EFM11561.1"/>
    </source>
</evidence>
<dbReference type="OrthoDB" id="1736367at2"/>
<dbReference type="AlphaFoldDB" id="E0I7K8"/>
<dbReference type="Gene3D" id="3.30.457.10">
    <property type="entry name" value="Copper amine oxidase-like, N-terminal domain"/>
    <property type="match status" value="2"/>
</dbReference>
<keyword evidence="1" id="KW-0732">Signal</keyword>
<keyword evidence="4" id="KW-1185">Reference proteome</keyword>
<dbReference type="STRING" id="717606.PaecuDRAFT_2011"/>
<dbReference type="Proteomes" id="UP000005387">
    <property type="component" value="Unassembled WGS sequence"/>
</dbReference>
<protein>
    <submittedName>
        <fullName evidence="3">Copper amine oxidase domain protein</fullName>
    </submittedName>
</protein>
<sequence length="628" mass="69416">MKRLFILLMAAVLLLGVLPAAASAAEPNVNIKLSVGSSTLTVNGVNSTIQKPIQENGTTMVPLSVITKAFGAGLKLENNKIITLTYNGTTVVLTLGSKTVKVNGKDVVLTAAPKVVNGVTMVPLRVIASAFGATLSVNGSVITITGMKASGNGGTGSGINPDAGKSKVGDSYYGWSMNYPSGLTLVNQSASGNVSTWRDVQDLKMIFVAVDDMESELSKEEIREELLMYSDYETVIDKRTIVVGGVNIERVITKDNSGWFYEYRGLQSNGKLYTVIGGMKTSSKDNLKQLQTLLDSFKPSFDKSDKKLKDVSKVVNGMVKMTSPAYGLVLQLPVGWSGGQEPMYYNMADHSSLMFKTTSLVEGDTLDQWLSRIRKRVETGIAKDYFRNMTESELVLKDGTAKVLTYEVTFDKKEWTKQREILLVVNKFRYAFSYSSPADGGAEADKVFAKIMSTVDIDTKYIEANFSSIEDETDLLEAPKLLVKKSKKYGYTVSIPSDWSGYQKDFEKPSIYYANDMGDFAIDIDEGKTIQDAIKEMTNDIKDLQDEEDANITLKDEGDVKFGSNTWRKLSVYMTESYYDDLPYTMDVYMIERNGKLYSITTSIYDMNVTEQNLATLRTMLESFAFTS</sequence>
<evidence type="ECO:0000259" key="2">
    <source>
        <dbReference type="Pfam" id="PF07833"/>
    </source>
</evidence>
<feature type="signal peptide" evidence="1">
    <location>
        <begin position="1"/>
        <end position="24"/>
    </location>
</feature>
<dbReference type="EMBL" id="AEDD01000004">
    <property type="protein sequence ID" value="EFM11561.1"/>
    <property type="molecule type" value="Genomic_DNA"/>
</dbReference>
<evidence type="ECO:0000313" key="4">
    <source>
        <dbReference type="Proteomes" id="UP000005387"/>
    </source>
</evidence>
<evidence type="ECO:0000256" key="1">
    <source>
        <dbReference type="SAM" id="SignalP"/>
    </source>
</evidence>
<feature type="chain" id="PRO_5003136142" evidence="1">
    <location>
        <begin position="25"/>
        <end position="628"/>
    </location>
</feature>
<name>E0I7K8_9BACL</name>
<dbReference type="RefSeq" id="WP_006038017.1">
    <property type="nucleotide sequence ID" value="NZ_AEDD01000004.1"/>
</dbReference>
<feature type="domain" description="Copper amine oxidase-like N-terminal" evidence="2">
    <location>
        <begin position="42"/>
        <end position="143"/>
    </location>
</feature>
<dbReference type="InterPro" id="IPR012854">
    <property type="entry name" value="Cu_amine_oxidase-like_N"/>
</dbReference>
<gene>
    <name evidence="3" type="ORF">PaecuDRAFT_2011</name>
</gene>
<proteinExistence type="predicted"/>
<dbReference type="SUPFAM" id="SSF55383">
    <property type="entry name" value="Copper amine oxidase, domain N"/>
    <property type="match status" value="2"/>
</dbReference>
<dbReference type="Pfam" id="PF07833">
    <property type="entry name" value="Cu_amine_oxidN1"/>
    <property type="match status" value="1"/>
</dbReference>
<dbReference type="eggNOG" id="COG0265">
    <property type="taxonomic scope" value="Bacteria"/>
</dbReference>
<dbReference type="eggNOG" id="COG0103">
    <property type="taxonomic scope" value="Bacteria"/>
</dbReference>
<reference evidence="3 4" key="1">
    <citation type="submission" date="2010-07" db="EMBL/GenBank/DDBJ databases">
        <title>The draft genome of Paenibacillus curdlanolyticus YK9.</title>
        <authorList>
            <consortium name="US DOE Joint Genome Institute (JGI-PGF)"/>
            <person name="Lucas S."/>
            <person name="Copeland A."/>
            <person name="Lapidus A."/>
            <person name="Cheng J.-F."/>
            <person name="Bruce D."/>
            <person name="Goodwin L."/>
            <person name="Pitluck S."/>
            <person name="Land M.L."/>
            <person name="Hauser L."/>
            <person name="Chang Y.-J."/>
            <person name="Jeffries C."/>
            <person name="Anderson I.J."/>
            <person name="Johnson E."/>
            <person name="Loganathan U."/>
            <person name="Mulhopadhyay B."/>
            <person name="Kyrpides N."/>
            <person name="Woyke T.J."/>
        </authorList>
    </citation>
    <scope>NUCLEOTIDE SEQUENCE [LARGE SCALE GENOMIC DNA]</scope>
    <source>
        <strain evidence="3 4">YK9</strain>
    </source>
</reference>
<accession>E0I7K8</accession>
<dbReference type="InterPro" id="IPR036582">
    <property type="entry name" value="Mao_N_sf"/>
</dbReference>